<dbReference type="Proteomes" id="UP000182058">
    <property type="component" value="Chromosome I"/>
</dbReference>
<evidence type="ECO:0000313" key="2">
    <source>
        <dbReference type="EMBL" id="SDU68299.1"/>
    </source>
</evidence>
<name>A0ABY0W1D6_9PSED</name>
<accession>A0ABY0W1D6</accession>
<sequence>MLNLTDSNRTFLKKIYSLSTDLNDREVLVGLTHEESRRYLALSEPMRNATPEEKNEHSELKDRHSLTRVQVLEAELYLRTENPSVH</sequence>
<feature type="region of interest" description="Disordered" evidence="1">
    <location>
        <begin position="44"/>
        <end position="65"/>
    </location>
</feature>
<proteinExistence type="predicted"/>
<gene>
    <name evidence="2" type="ORF">SAMN04490201_3773</name>
</gene>
<keyword evidence="3" id="KW-1185">Reference proteome</keyword>
<organism evidence="2 3">
    <name type="scientific">Pseudomonas psychrophila</name>
    <dbReference type="NCBI Taxonomy" id="122355"/>
    <lineage>
        <taxon>Bacteria</taxon>
        <taxon>Pseudomonadati</taxon>
        <taxon>Pseudomonadota</taxon>
        <taxon>Gammaproteobacteria</taxon>
        <taxon>Pseudomonadales</taxon>
        <taxon>Pseudomonadaceae</taxon>
        <taxon>Pseudomonas</taxon>
    </lineage>
</organism>
<dbReference type="EMBL" id="LT629795">
    <property type="protein sequence ID" value="SDU68299.1"/>
    <property type="molecule type" value="Genomic_DNA"/>
</dbReference>
<feature type="compositionally biased region" description="Basic and acidic residues" evidence="1">
    <location>
        <begin position="50"/>
        <end position="65"/>
    </location>
</feature>
<reference evidence="2 3" key="1">
    <citation type="submission" date="2016-10" db="EMBL/GenBank/DDBJ databases">
        <authorList>
            <person name="Varghese N."/>
            <person name="Submissions S."/>
        </authorList>
    </citation>
    <scope>NUCLEOTIDE SEQUENCE [LARGE SCALE GENOMIC DNA]</scope>
    <source>
        <strain evidence="2 3">BS3667</strain>
    </source>
</reference>
<protein>
    <submittedName>
        <fullName evidence="2">Uncharacterized protein</fullName>
    </submittedName>
</protein>
<evidence type="ECO:0000256" key="1">
    <source>
        <dbReference type="SAM" id="MobiDB-lite"/>
    </source>
</evidence>
<evidence type="ECO:0000313" key="3">
    <source>
        <dbReference type="Proteomes" id="UP000182058"/>
    </source>
</evidence>